<name>A0AAE9YC46_9CAUD</name>
<keyword evidence="2" id="KW-1185">Reference proteome</keyword>
<evidence type="ECO:0000313" key="1">
    <source>
        <dbReference type="EMBL" id="WCR32824.1"/>
    </source>
</evidence>
<dbReference type="EMBL" id="OQ031071">
    <property type="protein sequence ID" value="WCR32824.1"/>
    <property type="molecule type" value="Genomic_DNA"/>
</dbReference>
<accession>A0AAE9YC46</accession>
<dbReference type="Proteomes" id="UP001217198">
    <property type="component" value="Segment"/>
</dbReference>
<reference evidence="1" key="1">
    <citation type="submission" date="2022-12" db="EMBL/GenBank/DDBJ databases">
        <authorList>
            <person name="Lee J.-H."/>
            <person name="Jung S.-H."/>
        </authorList>
    </citation>
    <scope>NUCLEOTIDE SEQUENCE</scope>
</reference>
<evidence type="ECO:0000313" key="2">
    <source>
        <dbReference type="Proteomes" id="UP001217198"/>
    </source>
</evidence>
<protein>
    <submittedName>
        <fullName evidence="1">Uncharacterized protein</fullName>
    </submittedName>
</protein>
<gene>
    <name evidence="1" type="ORF">KPP2020_004</name>
</gene>
<organism evidence="1 2">
    <name type="scientific">Klebsiella phage KPP2020</name>
    <dbReference type="NCBI Taxonomy" id="3017288"/>
    <lineage>
        <taxon>Viruses</taxon>
        <taxon>Duplodnaviria</taxon>
        <taxon>Heunggongvirae</taxon>
        <taxon>Uroviricota</taxon>
        <taxon>Caudoviricetes</taxon>
        <taxon>Drexlerviridae</taxon>
        <taxon>Webervirus</taxon>
        <taxon>Webervirus KPP2020</taxon>
    </lineage>
</organism>
<sequence>MITTTALRLRLLLLRLRLLRLAPPTLLITAALRWFALAEFQLRHNHFIVAVSCAVVLAVYDLKCPAGYANNLVDLQRFIVPRNHAFLREEDGAIVGVYSFVLAVAIADLHSLRQVYRIHLPRPVIVAALFYVRRFSDYPCYNMHCFSYGAVSRPVKLVER</sequence>
<proteinExistence type="predicted"/>